<organism evidence="2 3">
    <name type="scientific">Rhodococcus wratislaviensis</name>
    <name type="common">Tsukamurella wratislaviensis</name>
    <dbReference type="NCBI Taxonomy" id="44752"/>
    <lineage>
        <taxon>Bacteria</taxon>
        <taxon>Bacillati</taxon>
        <taxon>Actinomycetota</taxon>
        <taxon>Actinomycetes</taxon>
        <taxon>Mycobacteriales</taxon>
        <taxon>Nocardiaceae</taxon>
        <taxon>Rhodococcus</taxon>
    </lineage>
</organism>
<comment type="caution">
    <text evidence="2">The sequence shown here is derived from an EMBL/GenBank/DDBJ whole genome shotgun (WGS) entry which is preliminary data.</text>
</comment>
<proteinExistence type="predicted"/>
<accession>A0AB38FKX9</accession>
<gene>
    <name evidence="2" type="ORF">NCTC13229_05601</name>
</gene>
<evidence type="ECO:0000256" key="1">
    <source>
        <dbReference type="SAM" id="MobiDB-lite"/>
    </source>
</evidence>
<evidence type="ECO:0000313" key="2">
    <source>
        <dbReference type="EMBL" id="SPZ42086.1"/>
    </source>
</evidence>
<evidence type="ECO:0008006" key="4">
    <source>
        <dbReference type="Google" id="ProtNLM"/>
    </source>
</evidence>
<sequence>MSKPRTPAGLRAAGKRLWSSTVDDFELAEHELGLLLQACRTADALDALQKALDRDGVLNNSSQGTRVHPALPELRQQRIAFARLVAALGLESGVQEDSAPKQPKQPRRATRGVYGIAGVAS</sequence>
<feature type="region of interest" description="Disordered" evidence="1">
    <location>
        <begin position="92"/>
        <end position="121"/>
    </location>
</feature>
<dbReference type="EMBL" id="UAUI01000024">
    <property type="protein sequence ID" value="SPZ42086.1"/>
    <property type="molecule type" value="Genomic_DNA"/>
</dbReference>
<dbReference type="Proteomes" id="UP000251211">
    <property type="component" value="Unassembled WGS sequence"/>
</dbReference>
<dbReference type="AlphaFoldDB" id="A0AB38FKX9"/>
<dbReference type="RefSeq" id="WP_112301632.1">
    <property type="nucleotide sequence ID" value="NZ_QTTP01000001.1"/>
</dbReference>
<protein>
    <recommendedName>
        <fullName evidence="4">Terminase</fullName>
    </recommendedName>
</protein>
<name>A0AB38FKX9_RHOWR</name>
<evidence type="ECO:0000313" key="3">
    <source>
        <dbReference type="Proteomes" id="UP000251211"/>
    </source>
</evidence>
<reference evidence="2 3" key="1">
    <citation type="submission" date="2018-06" db="EMBL/GenBank/DDBJ databases">
        <authorList>
            <consortium name="Pathogen Informatics"/>
            <person name="Doyle S."/>
        </authorList>
    </citation>
    <scope>NUCLEOTIDE SEQUENCE [LARGE SCALE GENOMIC DNA]</scope>
    <source>
        <strain evidence="2 3">NCTC13229</strain>
    </source>
</reference>